<dbReference type="InterPro" id="IPR038578">
    <property type="entry name" value="GT29-like_sf"/>
</dbReference>
<keyword evidence="11" id="KW-0333">Golgi apparatus</keyword>
<protein>
    <recommendedName>
        <fullName evidence="17">Beta-galactoside alpha-2,6-sialyltransferase 1</fullName>
        <ecNumber evidence="16">2.4.3.1</ecNumber>
    </recommendedName>
    <alternativeName>
        <fullName evidence="20">CMP-N-acetylneuraminate-beta-galactosamide-alpha-2,6-sialyltransferase 1</fullName>
    </alternativeName>
    <alternativeName>
        <fullName evidence="19">ST6Gal I</fullName>
    </alternativeName>
    <alternativeName>
        <fullName evidence="18">Sialyltransferase 1</fullName>
    </alternativeName>
</protein>
<keyword evidence="7" id="KW-0808">Transferase</keyword>
<dbReference type="GO" id="GO:0097503">
    <property type="term" value="P:sialylation"/>
    <property type="evidence" value="ECO:0007669"/>
    <property type="project" value="TreeGrafter"/>
</dbReference>
<evidence type="ECO:0000256" key="17">
    <source>
        <dbReference type="ARBA" id="ARBA00069321"/>
    </source>
</evidence>
<dbReference type="AlphaFoldDB" id="A0AAN9VR70"/>
<evidence type="ECO:0000256" key="1">
    <source>
        <dbReference type="ARBA" id="ARBA00004447"/>
    </source>
</evidence>
<evidence type="ECO:0000256" key="6">
    <source>
        <dbReference type="ARBA" id="ARBA00022676"/>
    </source>
</evidence>
<dbReference type="Pfam" id="PF00777">
    <property type="entry name" value="Glyco_transf_29"/>
    <property type="match status" value="1"/>
</dbReference>
<dbReference type="FunFam" id="3.90.1480.20:FF:000012">
    <property type="entry name" value="ST6 beta-galactoside alpha-2,6-sialyltransferase 1"/>
    <property type="match status" value="1"/>
</dbReference>
<evidence type="ECO:0000256" key="4">
    <source>
        <dbReference type="ARBA" id="ARBA00006003"/>
    </source>
</evidence>
<dbReference type="GO" id="GO:0005576">
    <property type="term" value="C:extracellular region"/>
    <property type="evidence" value="ECO:0007669"/>
    <property type="project" value="UniProtKB-SubCell"/>
</dbReference>
<dbReference type="CDD" id="cd23968">
    <property type="entry name" value="GT29_ST6GAL1_2"/>
    <property type="match status" value="1"/>
</dbReference>
<feature type="compositionally biased region" description="Low complexity" evidence="21">
    <location>
        <begin position="132"/>
        <end position="151"/>
    </location>
</feature>
<gene>
    <name evidence="23" type="ORF">R5R35_006687</name>
</gene>
<dbReference type="EC" id="2.4.3.1" evidence="16"/>
<keyword evidence="14" id="KW-0325">Glycoprotein</keyword>
<evidence type="ECO:0000256" key="8">
    <source>
        <dbReference type="ARBA" id="ARBA00022692"/>
    </source>
</evidence>
<evidence type="ECO:0000256" key="13">
    <source>
        <dbReference type="ARBA" id="ARBA00023157"/>
    </source>
</evidence>
<proteinExistence type="inferred from homology"/>
<feature type="compositionally biased region" description="Gly residues" evidence="21">
    <location>
        <begin position="103"/>
        <end position="112"/>
    </location>
</feature>
<feature type="transmembrane region" description="Helical" evidence="22">
    <location>
        <begin position="6"/>
        <end position="27"/>
    </location>
</feature>
<evidence type="ECO:0000256" key="10">
    <source>
        <dbReference type="ARBA" id="ARBA00022989"/>
    </source>
</evidence>
<accession>A0AAN9VR70</accession>
<dbReference type="PANTHER" id="PTHR46059">
    <property type="entry name" value="BETA-GALACTOSIDE ALPHA-2,6-SIALYLTRANSFERASE"/>
    <property type="match status" value="1"/>
</dbReference>
<dbReference type="Gene3D" id="3.90.1480.20">
    <property type="entry name" value="Glycosyl transferase family 29"/>
    <property type="match status" value="1"/>
</dbReference>
<keyword evidence="13" id="KW-1015">Disulfide bond</keyword>
<keyword evidence="24" id="KW-1185">Reference proteome</keyword>
<dbReference type="GO" id="GO:0003835">
    <property type="term" value="F:beta-galactoside alpha-2,6-sialyltransferase activity"/>
    <property type="evidence" value="ECO:0007669"/>
    <property type="project" value="UniProtKB-EC"/>
</dbReference>
<dbReference type="EMBL" id="JAZDUA010000067">
    <property type="protein sequence ID" value="KAK7869884.1"/>
    <property type="molecule type" value="Genomic_DNA"/>
</dbReference>
<evidence type="ECO:0000256" key="20">
    <source>
        <dbReference type="ARBA" id="ARBA00080062"/>
    </source>
</evidence>
<comment type="subcellular location">
    <subcellularLocation>
        <location evidence="1">Golgi apparatus</location>
        <location evidence="1">Golgi stack membrane</location>
        <topology evidence="1">Single-pass type II membrane protein</topology>
    </subcellularLocation>
    <subcellularLocation>
        <location evidence="2">Secreted</location>
    </subcellularLocation>
</comment>
<dbReference type="GO" id="GO:0032580">
    <property type="term" value="C:Golgi cisterna membrane"/>
    <property type="evidence" value="ECO:0007669"/>
    <property type="project" value="UniProtKB-SubCell"/>
</dbReference>
<evidence type="ECO:0000256" key="22">
    <source>
        <dbReference type="SAM" id="Phobius"/>
    </source>
</evidence>
<evidence type="ECO:0000313" key="23">
    <source>
        <dbReference type="EMBL" id="KAK7869884.1"/>
    </source>
</evidence>
<evidence type="ECO:0000256" key="7">
    <source>
        <dbReference type="ARBA" id="ARBA00022679"/>
    </source>
</evidence>
<evidence type="ECO:0000256" key="19">
    <source>
        <dbReference type="ARBA" id="ARBA00076676"/>
    </source>
</evidence>
<evidence type="ECO:0000256" key="11">
    <source>
        <dbReference type="ARBA" id="ARBA00023034"/>
    </source>
</evidence>
<comment type="catalytic activity">
    <reaction evidence="15">
        <text>a beta-D-galactoside + CMP-N-acetyl-beta-neuraminate = an N-acetyl-alpha-neuraminyl-(2-&gt;6)-beta-D-galactosyl derivative + CMP + H(+)</text>
        <dbReference type="Rhea" id="RHEA:52104"/>
        <dbReference type="ChEBI" id="CHEBI:15378"/>
        <dbReference type="ChEBI" id="CHEBI:28034"/>
        <dbReference type="ChEBI" id="CHEBI:57812"/>
        <dbReference type="ChEBI" id="CHEBI:60377"/>
        <dbReference type="ChEBI" id="CHEBI:136398"/>
        <dbReference type="EC" id="2.4.3.1"/>
    </reaction>
</comment>
<evidence type="ECO:0000256" key="18">
    <source>
        <dbReference type="ARBA" id="ARBA00076526"/>
    </source>
</evidence>
<dbReference type="Proteomes" id="UP001378592">
    <property type="component" value="Unassembled WGS sequence"/>
</dbReference>
<keyword evidence="8 22" id="KW-0812">Transmembrane</keyword>
<keyword evidence="10 22" id="KW-1133">Transmembrane helix</keyword>
<reference evidence="23 24" key="1">
    <citation type="submission" date="2024-03" db="EMBL/GenBank/DDBJ databases">
        <title>The genome assembly and annotation of the cricket Gryllus longicercus Weissman &amp; Gray.</title>
        <authorList>
            <person name="Szrajer S."/>
            <person name="Gray D."/>
            <person name="Ylla G."/>
        </authorList>
    </citation>
    <scope>NUCLEOTIDE SEQUENCE [LARGE SCALE GENOMIC DNA]</scope>
    <source>
        <strain evidence="23">DAG 2021-001</strain>
        <tissue evidence="23">Whole body minus gut</tissue>
    </source>
</reference>
<feature type="region of interest" description="Disordered" evidence="21">
    <location>
        <begin position="98"/>
        <end position="190"/>
    </location>
</feature>
<evidence type="ECO:0000313" key="24">
    <source>
        <dbReference type="Proteomes" id="UP001378592"/>
    </source>
</evidence>
<keyword evidence="12 22" id="KW-0472">Membrane</keyword>
<comment type="caution">
    <text evidence="23">The sequence shown here is derived from an EMBL/GenBank/DDBJ whole genome shotgun (WGS) entry which is preliminary data.</text>
</comment>
<dbReference type="PANTHER" id="PTHR46059:SF1">
    <property type="entry name" value="BETA-GALACTOSIDE ALPHA-2,6-SIALYLTRANSFERASE"/>
    <property type="match status" value="1"/>
</dbReference>
<keyword evidence="9" id="KW-0735">Signal-anchor</keyword>
<evidence type="ECO:0000256" key="15">
    <source>
        <dbReference type="ARBA" id="ARBA00034249"/>
    </source>
</evidence>
<keyword evidence="5" id="KW-0964">Secreted</keyword>
<evidence type="ECO:0000256" key="9">
    <source>
        <dbReference type="ARBA" id="ARBA00022968"/>
    </source>
</evidence>
<keyword evidence="6" id="KW-0328">Glycosyltransferase</keyword>
<feature type="region of interest" description="Disordered" evidence="21">
    <location>
        <begin position="287"/>
        <end position="312"/>
    </location>
</feature>
<evidence type="ECO:0000256" key="5">
    <source>
        <dbReference type="ARBA" id="ARBA00022525"/>
    </source>
</evidence>
<evidence type="ECO:0000256" key="16">
    <source>
        <dbReference type="ARBA" id="ARBA00034329"/>
    </source>
</evidence>
<comment type="pathway">
    <text evidence="3">Protein modification; protein glycosylation.</text>
</comment>
<feature type="compositionally biased region" description="Pro residues" evidence="21">
    <location>
        <begin position="287"/>
        <end position="307"/>
    </location>
</feature>
<dbReference type="InterPro" id="IPR001675">
    <property type="entry name" value="Glyco_trans_29"/>
</dbReference>
<evidence type="ECO:0000256" key="21">
    <source>
        <dbReference type="SAM" id="MobiDB-lite"/>
    </source>
</evidence>
<organism evidence="23 24">
    <name type="scientific">Gryllus longicercus</name>
    <dbReference type="NCBI Taxonomy" id="2509291"/>
    <lineage>
        <taxon>Eukaryota</taxon>
        <taxon>Metazoa</taxon>
        <taxon>Ecdysozoa</taxon>
        <taxon>Arthropoda</taxon>
        <taxon>Hexapoda</taxon>
        <taxon>Insecta</taxon>
        <taxon>Pterygota</taxon>
        <taxon>Neoptera</taxon>
        <taxon>Polyneoptera</taxon>
        <taxon>Orthoptera</taxon>
        <taxon>Ensifera</taxon>
        <taxon>Gryllidea</taxon>
        <taxon>Grylloidea</taxon>
        <taxon>Gryllidae</taxon>
        <taxon>Gryllinae</taxon>
        <taxon>Gryllus</taxon>
    </lineage>
</organism>
<comment type="similarity">
    <text evidence="4">Belongs to the glycosyltransferase 29 family.</text>
</comment>
<sequence>MRAVAVSVWIFINLVFVGMCGYIYLLWSQYWRYVERQNGQLGNVFNPSRSYGYSAYSSSGGSAAAAAAGASASGQIYYYYHGSSAEAAAAAAAAAAAGPSGERAGGGGGGGGRARRDNRTLPKHHLRERPARGWATGAGAAARRRSANQPRFPQPQPPQPHSQADGWAPRCDAGDSAECGGAGRASPQPPLDEKLAAKVASYKAQLVVQLRRVLLDEGSVFRAGGRGAAANPYHVNYAGPRGSYAGRTARELVCELHQAAAGVRTLRPHDQPFRRLGLGARFPATPLLPPAPAPATGPAPAPAPRAPPPRRQRACAVVSNAGALAGSGLGAFIDKHDLVLRFNHAPTINYEHDVGTKTTIRIVNSQVVSKPEFDFLNSPLYEDVALLVWDPSNYSATLEEWYANPDFDLFTPYFVHRELHPERNFHVLEPRSLWALWEFIQSHIPVRIRKNPPSSGFLGLALLLPHCAYVDLFEYVPSMRLTKRCHYWEAAEDLSCTFGVWHPLAAEKLLALALNVANDQTVYTTGYIRVLGYDTLRC</sequence>
<evidence type="ECO:0000256" key="12">
    <source>
        <dbReference type="ARBA" id="ARBA00023136"/>
    </source>
</evidence>
<evidence type="ECO:0000256" key="3">
    <source>
        <dbReference type="ARBA" id="ARBA00004922"/>
    </source>
</evidence>
<evidence type="ECO:0000256" key="14">
    <source>
        <dbReference type="ARBA" id="ARBA00023180"/>
    </source>
</evidence>
<evidence type="ECO:0000256" key="2">
    <source>
        <dbReference type="ARBA" id="ARBA00004613"/>
    </source>
</evidence>
<name>A0AAN9VR70_9ORTH</name>